<feature type="transmembrane region" description="Helical" evidence="2">
    <location>
        <begin position="82"/>
        <end position="108"/>
    </location>
</feature>
<reference evidence="3" key="1">
    <citation type="submission" date="2021-10" db="EMBL/GenBank/DDBJ databases">
        <title>Tropical sea cucumber genome reveals ecological adaptation and Cuvierian tubules defense mechanism.</title>
        <authorList>
            <person name="Chen T."/>
        </authorList>
    </citation>
    <scope>NUCLEOTIDE SEQUENCE</scope>
    <source>
        <strain evidence="3">Nanhai2018</strain>
        <tissue evidence="3">Muscle</tissue>
    </source>
</reference>
<keyword evidence="2" id="KW-0472">Membrane</keyword>
<dbReference type="Pfam" id="PF05461">
    <property type="entry name" value="ApoL"/>
    <property type="match status" value="1"/>
</dbReference>
<keyword evidence="2" id="KW-0812">Transmembrane</keyword>
<dbReference type="GO" id="GO:0005576">
    <property type="term" value="C:extracellular region"/>
    <property type="evidence" value="ECO:0007669"/>
    <property type="project" value="InterPro"/>
</dbReference>
<dbReference type="GO" id="GO:0006869">
    <property type="term" value="P:lipid transport"/>
    <property type="evidence" value="ECO:0007669"/>
    <property type="project" value="InterPro"/>
</dbReference>
<dbReference type="Proteomes" id="UP001152320">
    <property type="component" value="Chromosome 12"/>
</dbReference>
<dbReference type="GO" id="GO:0008289">
    <property type="term" value="F:lipid binding"/>
    <property type="evidence" value="ECO:0007669"/>
    <property type="project" value="InterPro"/>
</dbReference>
<dbReference type="PANTHER" id="PTHR14096:SF28">
    <property type="entry name" value="APOLIPOPROTEIN L, 1-RELATED"/>
    <property type="match status" value="1"/>
</dbReference>
<keyword evidence="2" id="KW-1133">Transmembrane helix</keyword>
<proteinExistence type="inferred from homology"/>
<keyword evidence="4" id="KW-1185">Reference proteome</keyword>
<organism evidence="3 4">
    <name type="scientific">Holothuria leucospilota</name>
    <name type="common">Black long sea cucumber</name>
    <name type="synonym">Mertensiothuria leucospilota</name>
    <dbReference type="NCBI Taxonomy" id="206669"/>
    <lineage>
        <taxon>Eukaryota</taxon>
        <taxon>Metazoa</taxon>
        <taxon>Echinodermata</taxon>
        <taxon>Eleutherozoa</taxon>
        <taxon>Echinozoa</taxon>
        <taxon>Holothuroidea</taxon>
        <taxon>Aspidochirotacea</taxon>
        <taxon>Aspidochirotida</taxon>
        <taxon>Holothuriidae</taxon>
        <taxon>Holothuria</taxon>
    </lineage>
</organism>
<feature type="transmembrane region" description="Helical" evidence="2">
    <location>
        <begin position="55"/>
        <end position="76"/>
    </location>
</feature>
<dbReference type="EMBL" id="JAIZAY010000012">
    <property type="protein sequence ID" value="KAJ8032703.1"/>
    <property type="molecule type" value="Genomic_DNA"/>
</dbReference>
<dbReference type="PANTHER" id="PTHR14096">
    <property type="entry name" value="APOLIPOPROTEIN L"/>
    <property type="match status" value="1"/>
</dbReference>
<comment type="similarity">
    <text evidence="1">Belongs to the apolipoprotein L family.</text>
</comment>
<sequence length="386" mass="42220">MRYAEALEEIEEIIKLILKCPFGQCNYSQIFHEEAIELLREVAEKSEINRRKKNVGVIGGSSAGIVGGFLAILGAALTPVTFGASVGLIAAGTAVGAAGAFVSIGFSLDKFFSDKDRGKLVQPTLERFVQFQKNLGTTVALLKVAMDVVRDQRSRHSQMDLTMPLRVRRKLSHIVEDLDHLKKQVEEEDQFDAYEFIKDLSYFAEQLIDSLNEMLRSVRSVLRVRETWYEDEIKQANENPFAILDNNCFEQLQANGDVDGRVFFQFAKRLFEVDPADNSVDKSGVISQTAAATGNVAAKGGVLTSRTALRVAKIGKDAAKGVNVHRIAKGVSAAGIALLSLGVVVDVGFLGHAVYDLVKNEPGEFSSGLITMATVMEKINDLSLFT</sequence>
<dbReference type="GO" id="GO:0042157">
    <property type="term" value="P:lipoprotein metabolic process"/>
    <property type="evidence" value="ECO:0007669"/>
    <property type="project" value="InterPro"/>
</dbReference>
<evidence type="ECO:0000313" key="3">
    <source>
        <dbReference type="EMBL" id="KAJ8032703.1"/>
    </source>
</evidence>
<evidence type="ECO:0000313" key="4">
    <source>
        <dbReference type="Proteomes" id="UP001152320"/>
    </source>
</evidence>
<evidence type="ECO:0000256" key="2">
    <source>
        <dbReference type="SAM" id="Phobius"/>
    </source>
</evidence>
<name>A0A9Q1BT52_HOLLE</name>
<dbReference type="GO" id="GO:0016020">
    <property type="term" value="C:membrane"/>
    <property type="evidence" value="ECO:0007669"/>
    <property type="project" value="TreeGrafter"/>
</dbReference>
<evidence type="ECO:0000256" key="1">
    <source>
        <dbReference type="ARBA" id="ARBA00010090"/>
    </source>
</evidence>
<dbReference type="InterPro" id="IPR008405">
    <property type="entry name" value="ApoL"/>
</dbReference>
<feature type="transmembrane region" description="Helical" evidence="2">
    <location>
        <begin position="333"/>
        <end position="355"/>
    </location>
</feature>
<accession>A0A9Q1BT52</accession>
<protein>
    <submittedName>
        <fullName evidence="3">Uncharacterized protein</fullName>
    </submittedName>
</protein>
<gene>
    <name evidence="3" type="ORF">HOLleu_26302</name>
</gene>
<comment type="caution">
    <text evidence="3">The sequence shown here is derived from an EMBL/GenBank/DDBJ whole genome shotgun (WGS) entry which is preliminary data.</text>
</comment>
<dbReference type="AlphaFoldDB" id="A0A9Q1BT52"/>